<dbReference type="InterPro" id="IPR017441">
    <property type="entry name" value="Protein_kinase_ATP_BS"/>
</dbReference>
<dbReference type="InterPro" id="IPR000719">
    <property type="entry name" value="Prot_kinase_dom"/>
</dbReference>
<dbReference type="PROSITE" id="PS50011">
    <property type="entry name" value="PROTEIN_KINASE_DOM"/>
    <property type="match status" value="1"/>
</dbReference>
<feature type="binding site" evidence="3">
    <location>
        <position position="39"/>
    </location>
    <ligand>
        <name>ATP</name>
        <dbReference type="ChEBI" id="CHEBI:30616"/>
    </ligand>
</feature>
<dbReference type="Pfam" id="PF07714">
    <property type="entry name" value="PK_Tyr_Ser-Thr"/>
    <property type="match status" value="1"/>
</dbReference>
<dbReference type="GO" id="GO:0004674">
    <property type="term" value="F:protein serine/threonine kinase activity"/>
    <property type="evidence" value="ECO:0007669"/>
    <property type="project" value="TreeGrafter"/>
</dbReference>
<evidence type="ECO:0000259" key="4">
    <source>
        <dbReference type="PROSITE" id="PS50011"/>
    </source>
</evidence>
<dbReference type="EMBL" id="GIBP01006095">
    <property type="protein sequence ID" value="NDV35064.1"/>
    <property type="molecule type" value="Transcribed_RNA"/>
</dbReference>
<dbReference type="Gene3D" id="1.10.510.10">
    <property type="entry name" value="Transferase(Phosphotransferase) domain 1"/>
    <property type="match status" value="1"/>
</dbReference>
<evidence type="ECO:0000313" key="5">
    <source>
        <dbReference type="EMBL" id="NDV35064.1"/>
    </source>
</evidence>
<dbReference type="InterPro" id="IPR011009">
    <property type="entry name" value="Kinase-like_dom_sf"/>
</dbReference>
<reference evidence="5" key="1">
    <citation type="journal article" date="2020" name="J. Eukaryot. Microbiol.">
        <title>De novo Sequencing, Assembly and Annotation of the Transcriptome for the Free-Living Testate Amoeba Arcella intermedia.</title>
        <authorList>
            <person name="Ribeiro G.M."/>
            <person name="Porfirio-Sousa A.L."/>
            <person name="Maurer-Alcala X.X."/>
            <person name="Katz L.A."/>
            <person name="Lahr D.J.G."/>
        </authorList>
    </citation>
    <scope>NUCLEOTIDE SEQUENCE</scope>
</reference>
<feature type="domain" description="Protein kinase" evidence="4">
    <location>
        <begin position="12"/>
        <end position="258"/>
    </location>
</feature>
<protein>
    <recommendedName>
        <fullName evidence="4">Protein kinase domain-containing protein</fullName>
    </recommendedName>
</protein>
<evidence type="ECO:0000256" key="3">
    <source>
        <dbReference type="PROSITE-ProRule" id="PRU10141"/>
    </source>
</evidence>
<keyword evidence="2 3" id="KW-0067">ATP-binding</keyword>
<dbReference type="SUPFAM" id="SSF56112">
    <property type="entry name" value="Protein kinase-like (PK-like)"/>
    <property type="match status" value="1"/>
</dbReference>
<dbReference type="PROSITE" id="PS00107">
    <property type="entry name" value="PROTEIN_KINASE_ATP"/>
    <property type="match status" value="1"/>
</dbReference>
<dbReference type="PIRSF" id="PIRSF000654">
    <property type="entry name" value="Integrin-linked_kinase"/>
    <property type="match status" value="1"/>
</dbReference>
<keyword evidence="1 3" id="KW-0547">Nucleotide-binding</keyword>
<organism evidence="5">
    <name type="scientific">Arcella intermedia</name>
    <dbReference type="NCBI Taxonomy" id="1963864"/>
    <lineage>
        <taxon>Eukaryota</taxon>
        <taxon>Amoebozoa</taxon>
        <taxon>Tubulinea</taxon>
        <taxon>Elardia</taxon>
        <taxon>Arcellinida</taxon>
        <taxon>Sphaerothecina</taxon>
        <taxon>Arcellidae</taxon>
        <taxon>Arcella</taxon>
    </lineage>
</organism>
<dbReference type="PROSITE" id="PS00109">
    <property type="entry name" value="PROTEIN_KINASE_TYR"/>
    <property type="match status" value="1"/>
</dbReference>
<accession>A0A6B2LDI6</accession>
<name>A0A6B2LDI6_9EUKA</name>
<dbReference type="PANTHER" id="PTHR44329">
    <property type="entry name" value="SERINE/THREONINE-PROTEIN KINASE TNNI3K-RELATED"/>
    <property type="match status" value="1"/>
</dbReference>
<sequence>MFQIQANELDFGLTPTVLGSGTFGVVHLAKYRGDVVAVKIPKLGFDDFQKEKDILLSLRHRNIVLCQGEVHLPNGQQGIVLEYMAQGTLKDYIEKYNPLTDETKISLSLGIAKGLAFLHGEEIFHRDLSHNNVLIDDVGTAKITDFGKARPISNVLGTSGTIGTYLWMPPEAFNNAYCKASDIFSFGILMWEMETGSTNPGPQNQDGQNVVDVINWRKSGGIPKIREGILSELIKACLKLDPQQRPGAVDIVNYLTTFQMRIR</sequence>
<dbReference type="InterPro" id="IPR008266">
    <property type="entry name" value="Tyr_kinase_AS"/>
</dbReference>
<proteinExistence type="predicted"/>
<dbReference type="GO" id="GO:0005524">
    <property type="term" value="F:ATP binding"/>
    <property type="evidence" value="ECO:0007669"/>
    <property type="project" value="UniProtKB-UniRule"/>
</dbReference>
<evidence type="ECO:0000256" key="2">
    <source>
        <dbReference type="ARBA" id="ARBA00022840"/>
    </source>
</evidence>
<evidence type="ECO:0000256" key="1">
    <source>
        <dbReference type="ARBA" id="ARBA00022741"/>
    </source>
</evidence>
<dbReference type="PRINTS" id="PR00109">
    <property type="entry name" value="TYRKINASE"/>
</dbReference>
<dbReference type="InterPro" id="IPR051681">
    <property type="entry name" value="Ser/Thr_Kinases-Pseudokinases"/>
</dbReference>
<dbReference type="AlphaFoldDB" id="A0A6B2LDI6"/>
<dbReference type="InterPro" id="IPR001245">
    <property type="entry name" value="Ser-Thr/Tyr_kinase_cat_dom"/>
</dbReference>